<keyword evidence="1 8" id="KW-0645">Protease</keyword>
<comment type="similarity">
    <text evidence="8">Belongs to the peptidase M48 family.</text>
</comment>
<evidence type="ECO:0000259" key="11">
    <source>
        <dbReference type="Pfam" id="PF16491"/>
    </source>
</evidence>
<evidence type="ECO:0000256" key="9">
    <source>
        <dbReference type="SAM" id="Phobius"/>
    </source>
</evidence>
<dbReference type="RefSeq" id="WP_202896760.1">
    <property type="nucleotide sequence ID" value="NZ_BAABJL010000225.1"/>
</dbReference>
<evidence type="ECO:0000256" key="3">
    <source>
        <dbReference type="ARBA" id="ARBA00022801"/>
    </source>
</evidence>
<evidence type="ECO:0000256" key="8">
    <source>
        <dbReference type="RuleBase" id="RU003983"/>
    </source>
</evidence>
<reference evidence="12" key="1">
    <citation type="submission" date="2020-10" db="EMBL/GenBank/DDBJ databases">
        <title>Sequencing the genomes of 1000 actinobacteria strains.</title>
        <authorList>
            <person name="Klenk H.-P."/>
        </authorList>
    </citation>
    <scope>NUCLEOTIDE SEQUENCE</scope>
    <source>
        <strain evidence="12">DSM 45354</strain>
    </source>
</reference>
<name>A0A927N2K0_9ACTN</name>
<keyword evidence="3 8" id="KW-0378">Hydrolase</keyword>
<evidence type="ECO:0000313" key="12">
    <source>
        <dbReference type="EMBL" id="MBE1610904.1"/>
    </source>
</evidence>
<dbReference type="Proteomes" id="UP000638648">
    <property type="component" value="Unassembled WGS sequence"/>
</dbReference>
<dbReference type="InterPro" id="IPR027057">
    <property type="entry name" value="CAXX_Prtase_1"/>
</dbReference>
<dbReference type="InterPro" id="IPR032456">
    <property type="entry name" value="Peptidase_M48_N"/>
</dbReference>
<feature type="transmembrane region" description="Helical" evidence="9">
    <location>
        <begin position="165"/>
        <end position="187"/>
    </location>
</feature>
<keyword evidence="2 7" id="KW-0479">Metal-binding</keyword>
<feature type="active site" evidence="6">
    <location>
        <position position="268"/>
    </location>
</feature>
<evidence type="ECO:0000256" key="1">
    <source>
        <dbReference type="ARBA" id="ARBA00022670"/>
    </source>
</evidence>
<accession>A0A927N2K0</accession>
<comment type="cofactor">
    <cofactor evidence="7 8">
        <name>Zn(2+)</name>
        <dbReference type="ChEBI" id="CHEBI:29105"/>
    </cofactor>
    <text evidence="7 8">Binds 1 zinc ion per subunit.</text>
</comment>
<feature type="transmembrane region" description="Helical" evidence="9">
    <location>
        <begin position="51"/>
        <end position="69"/>
    </location>
</feature>
<keyword evidence="9" id="KW-0472">Membrane</keyword>
<dbReference type="Gene3D" id="3.30.2010.10">
    <property type="entry name" value="Metalloproteases ('zincins'), catalytic domain"/>
    <property type="match status" value="1"/>
</dbReference>
<dbReference type="Pfam" id="PF01435">
    <property type="entry name" value="Peptidase_M48"/>
    <property type="match status" value="1"/>
</dbReference>
<gene>
    <name evidence="12" type="ORF">HEB94_007752</name>
</gene>
<comment type="caution">
    <text evidence="12">The sequence shown here is derived from an EMBL/GenBank/DDBJ whole genome shotgun (WGS) entry which is preliminary data.</text>
</comment>
<keyword evidence="5 8" id="KW-0482">Metalloprotease</keyword>
<feature type="transmembrane region" description="Helical" evidence="9">
    <location>
        <begin position="89"/>
        <end position="111"/>
    </location>
</feature>
<dbReference type="AlphaFoldDB" id="A0A927N2K0"/>
<feature type="binding site" evidence="7">
    <location>
        <position position="345"/>
    </location>
    <ligand>
        <name>Zn(2+)</name>
        <dbReference type="ChEBI" id="CHEBI:29105"/>
        <note>catalytic</note>
    </ligand>
</feature>
<feature type="transmembrane region" description="Helical" evidence="9">
    <location>
        <begin position="277"/>
        <end position="298"/>
    </location>
</feature>
<evidence type="ECO:0000313" key="13">
    <source>
        <dbReference type="Proteomes" id="UP000638648"/>
    </source>
</evidence>
<proteinExistence type="inferred from homology"/>
<dbReference type="GO" id="GO:0004222">
    <property type="term" value="F:metalloendopeptidase activity"/>
    <property type="evidence" value="ECO:0007669"/>
    <property type="project" value="InterPro"/>
</dbReference>
<evidence type="ECO:0000256" key="5">
    <source>
        <dbReference type="ARBA" id="ARBA00023049"/>
    </source>
</evidence>
<evidence type="ECO:0000259" key="10">
    <source>
        <dbReference type="Pfam" id="PF01435"/>
    </source>
</evidence>
<dbReference type="EMBL" id="JADBEM010000001">
    <property type="protein sequence ID" value="MBE1610904.1"/>
    <property type="molecule type" value="Genomic_DNA"/>
</dbReference>
<dbReference type="InterPro" id="IPR001915">
    <property type="entry name" value="Peptidase_M48"/>
</dbReference>
<evidence type="ECO:0000256" key="2">
    <source>
        <dbReference type="ARBA" id="ARBA00022723"/>
    </source>
</evidence>
<evidence type="ECO:0000256" key="7">
    <source>
        <dbReference type="PIRSR" id="PIRSR627057-2"/>
    </source>
</evidence>
<evidence type="ECO:0000256" key="4">
    <source>
        <dbReference type="ARBA" id="ARBA00022833"/>
    </source>
</evidence>
<organism evidence="12 13">
    <name type="scientific">Actinopolymorpha pittospori</name>
    <dbReference type="NCBI Taxonomy" id="648752"/>
    <lineage>
        <taxon>Bacteria</taxon>
        <taxon>Bacillati</taxon>
        <taxon>Actinomycetota</taxon>
        <taxon>Actinomycetes</taxon>
        <taxon>Propionibacteriales</taxon>
        <taxon>Actinopolymorphaceae</taxon>
        <taxon>Actinopolymorpha</taxon>
    </lineage>
</organism>
<keyword evidence="9" id="KW-0812">Transmembrane</keyword>
<dbReference type="GO" id="GO:0046872">
    <property type="term" value="F:metal ion binding"/>
    <property type="evidence" value="ECO:0007669"/>
    <property type="project" value="UniProtKB-KW"/>
</dbReference>
<feature type="binding site" evidence="7">
    <location>
        <position position="267"/>
    </location>
    <ligand>
        <name>Zn(2+)</name>
        <dbReference type="ChEBI" id="CHEBI:29105"/>
        <note>catalytic</note>
    </ligand>
</feature>
<dbReference type="CDD" id="cd07343">
    <property type="entry name" value="M48A_Zmpste24p_like"/>
    <property type="match status" value="1"/>
</dbReference>
<feature type="transmembrane region" description="Helical" evidence="9">
    <location>
        <begin position="131"/>
        <end position="158"/>
    </location>
</feature>
<sequence>MSVCLVLLILLTTPWNPWGRHVAGAFGAPAPLTEDFAPAEIASSVAFQQVVRMPIYVASGVGLLAALWLGFTRVGARLSARILPRVSPWWARVLLGTFAVTLAVRIAVLPFDLWLELARRRSGVSTQSLGGWAADLAMTYAVTFLVTATLVLVMMALIRRYPRRWWMAGSAVAALTVMVGSSIYPVLVEPIYNQFTPMPAGQLRSSLLQLAQRDRVPVEDVLVADASRRTTRLNAYVSGFGPTRRIVVYDTLLAEATPGQVQLIVAHELGHAKHGDVLRGTVVGAVGAGAAVIALALLLDTAWIRRRAGVRSAADPRVVALVLALTALGVQVSMPLQNMISRRVEARADVHALDLSHDPTGYAQTQRWLAVANRSDLTPAPVWFALFSTHPTAPQRIALARSWSHRQGLPRIPAMAAR</sequence>
<dbReference type="EC" id="3.4.24.84" evidence="12"/>
<feature type="domain" description="Peptidase M48" evidence="10">
    <location>
        <begin position="199"/>
        <end position="403"/>
    </location>
</feature>
<dbReference type="PANTHER" id="PTHR10120">
    <property type="entry name" value="CAAX PRENYL PROTEASE 1"/>
    <property type="match status" value="1"/>
</dbReference>
<keyword evidence="9" id="KW-1133">Transmembrane helix</keyword>
<dbReference type="GO" id="GO:0071586">
    <property type="term" value="P:CAAX-box protein processing"/>
    <property type="evidence" value="ECO:0007669"/>
    <property type="project" value="InterPro"/>
</dbReference>
<dbReference type="Pfam" id="PF16491">
    <property type="entry name" value="Peptidase_M48_N"/>
    <property type="match status" value="1"/>
</dbReference>
<feature type="domain" description="CAAX prenyl protease 1 N-terminal" evidence="11">
    <location>
        <begin position="64"/>
        <end position="194"/>
    </location>
</feature>
<evidence type="ECO:0000256" key="6">
    <source>
        <dbReference type="PIRSR" id="PIRSR627057-1"/>
    </source>
</evidence>
<feature type="active site" description="Proton donor" evidence="6">
    <location>
        <position position="349"/>
    </location>
</feature>
<feature type="binding site" evidence="7">
    <location>
        <position position="271"/>
    </location>
    <ligand>
        <name>Zn(2+)</name>
        <dbReference type="ChEBI" id="CHEBI:29105"/>
        <note>catalytic</note>
    </ligand>
</feature>
<keyword evidence="4 7" id="KW-0862">Zinc</keyword>
<keyword evidence="13" id="KW-1185">Reference proteome</keyword>
<protein>
    <submittedName>
        <fullName evidence="12">STE24 endopeptidase</fullName>
        <ecNumber evidence="12">3.4.24.84</ecNumber>
    </submittedName>
</protein>